<dbReference type="SMART" id="SM00388">
    <property type="entry name" value="HisKA"/>
    <property type="match status" value="1"/>
</dbReference>
<dbReference type="Pfam" id="PF02518">
    <property type="entry name" value="HATPase_c"/>
    <property type="match status" value="1"/>
</dbReference>
<comment type="catalytic activity">
    <reaction evidence="1">
        <text>ATP + protein L-histidine = ADP + protein N-phospho-L-histidine.</text>
        <dbReference type="EC" id="2.7.13.3"/>
    </reaction>
</comment>
<comment type="caution">
    <text evidence="11">The sequence shown here is derived from an EMBL/GenBank/DDBJ whole genome shotgun (WGS) entry which is preliminary data.</text>
</comment>
<dbReference type="SMART" id="SM00091">
    <property type="entry name" value="PAS"/>
    <property type="match status" value="1"/>
</dbReference>
<dbReference type="PANTHER" id="PTHR43065:SF10">
    <property type="entry name" value="PEROXIDE STRESS-ACTIVATED HISTIDINE KINASE MAK3"/>
    <property type="match status" value="1"/>
</dbReference>
<dbReference type="SUPFAM" id="SSF55785">
    <property type="entry name" value="PYP-like sensor domain (PAS domain)"/>
    <property type="match status" value="1"/>
</dbReference>
<dbReference type="InterPro" id="IPR036097">
    <property type="entry name" value="HisK_dim/P_sf"/>
</dbReference>
<dbReference type="Gene3D" id="3.30.450.40">
    <property type="match status" value="1"/>
</dbReference>
<dbReference type="InterPro" id="IPR003594">
    <property type="entry name" value="HATPase_dom"/>
</dbReference>
<dbReference type="CDD" id="cd00082">
    <property type="entry name" value="HisKA"/>
    <property type="match status" value="1"/>
</dbReference>
<feature type="domain" description="Histidine kinase" evidence="9">
    <location>
        <begin position="320"/>
        <end position="523"/>
    </location>
</feature>
<dbReference type="InterPro" id="IPR013767">
    <property type="entry name" value="PAS_fold"/>
</dbReference>
<keyword evidence="5" id="KW-0547">Nucleotide-binding</keyword>
<keyword evidence="8" id="KW-0902">Two-component regulatory system</keyword>
<keyword evidence="4" id="KW-0808">Transferase</keyword>
<protein>
    <recommendedName>
        <fullName evidence="2">histidine kinase</fullName>
        <ecNumber evidence="2">2.7.13.3</ecNumber>
    </recommendedName>
</protein>
<dbReference type="GO" id="GO:0005524">
    <property type="term" value="F:ATP binding"/>
    <property type="evidence" value="ECO:0007669"/>
    <property type="project" value="UniProtKB-KW"/>
</dbReference>
<dbReference type="PANTHER" id="PTHR43065">
    <property type="entry name" value="SENSOR HISTIDINE KINASE"/>
    <property type="match status" value="1"/>
</dbReference>
<evidence type="ECO:0000313" key="12">
    <source>
        <dbReference type="Proteomes" id="UP000447833"/>
    </source>
</evidence>
<reference evidence="11 12" key="1">
    <citation type="submission" date="2019-11" db="EMBL/GenBank/DDBJ databases">
        <title>Genome sequences of 17 halophilic strains isolated from different environments.</title>
        <authorList>
            <person name="Furrow R.E."/>
        </authorList>
    </citation>
    <scope>NUCLEOTIDE SEQUENCE [LARGE SCALE GENOMIC DNA]</scope>
    <source>
        <strain evidence="11 12">22506_14_FS</strain>
    </source>
</reference>
<dbReference type="InterPro" id="IPR005467">
    <property type="entry name" value="His_kinase_dom"/>
</dbReference>
<dbReference type="Gene3D" id="3.30.565.10">
    <property type="entry name" value="Histidine kinase-like ATPase, C-terminal domain"/>
    <property type="match status" value="1"/>
</dbReference>
<evidence type="ECO:0000256" key="8">
    <source>
        <dbReference type="ARBA" id="ARBA00023012"/>
    </source>
</evidence>
<dbReference type="SMART" id="SM00387">
    <property type="entry name" value="HATPase_c"/>
    <property type="match status" value="1"/>
</dbReference>
<evidence type="ECO:0000259" key="10">
    <source>
        <dbReference type="PROSITE" id="PS50112"/>
    </source>
</evidence>
<evidence type="ECO:0000259" key="9">
    <source>
        <dbReference type="PROSITE" id="PS50109"/>
    </source>
</evidence>
<dbReference type="Gene3D" id="3.30.450.20">
    <property type="entry name" value="PAS domain"/>
    <property type="match status" value="1"/>
</dbReference>
<keyword evidence="7" id="KW-0067">ATP-binding</keyword>
<dbReference type="InterPro" id="IPR004358">
    <property type="entry name" value="Sig_transdc_His_kin-like_C"/>
</dbReference>
<dbReference type="InterPro" id="IPR035965">
    <property type="entry name" value="PAS-like_dom_sf"/>
</dbReference>
<sequence>MKFDAYIQKSKENCANIHGLKPEEIPFLKVSLATEQLEARKRQFEPIRVIIQQFMKKILAYTSETPTLVVATDGEGYVLDIHGDKKINEIVEGLGITKGVRFAEKDVGTNSVSLALTYGEPVQLIGNDHYHHFFEEMACFSAPFSYGDAKGTISLMTTKEYASHFYLGLLSSAVDTIEREMKVQLQNERFHLMNQVLMGATPLGIVMTNQFGEIQEMNESAERITGLLESELKGKNIRVIPELEFLIWQVLEDKRKLENKEVIFLQSEKACLLDVTPLFDRLNQFIGVFAQFRDMQSYYDLQKRVIQSEKLSAIGKLGAGFAHEIRNPLTSIIGLTQLMDELPHEKQREYRQIILSELERMRHLVDQFVMLGKAQASQRKPENLEKLIQDTVCLMKSYARVHQVNLHYQTAISDPNVSIDASQIKQVLINFIKNAIEAQPDGGNVQISLHPDTTSMTVKIIDEGPGMSQQIVDQLGTPFISTKEDGLGMGLAISLDLIKAHDGTYTIHSKESGGTTVEFTLPV</sequence>
<feature type="domain" description="PAS" evidence="10">
    <location>
        <begin position="189"/>
        <end position="236"/>
    </location>
</feature>
<dbReference type="PROSITE" id="PS50112">
    <property type="entry name" value="PAS"/>
    <property type="match status" value="1"/>
</dbReference>
<dbReference type="InterPro" id="IPR003661">
    <property type="entry name" value="HisK_dim/P_dom"/>
</dbReference>
<dbReference type="AlphaFoldDB" id="A0A845ESP5"/>
<dbReference type="EMBL" id="WMEY01000001">
    <property type="protein sequence ID" value="MYL62180.1"/>
    <property type="molecule type" value="Genomic_DNA"/>
</dbReference>
<evidence type="ECO:0000256" key="1">
    <source>
        <dbReference type="ARBA" id="ARBA00000085"/>
    </source>
</evidence>
<dbReference type="GO" id="GO:0000155">
    <property type="term" value="F:phosphorelay sensor kinase activity"/>
    <property type="evidence" value="ECO:0007669"/>
    <property type="project" value="InterPro"/>
</dbReference>
<dbReference type="EC" id="2.7.13.3" evidence="2"/>
<dbReference type="Gene3D" id="1.10.287.130">
    <property type="match status" value="1"/>
</dbReference>
<evidence type="ECO:0000256" key="7">
    <source>
        <dbReference type="ARBA" id="ARBA00022840"/>
    </source>
</evidence>
<name>A0A845ESP5_9BACL</name>
<keyword evidence="3" id="KW-0597">Phosphoprotein</keyword>
<dbReference type="GO" id="GO:0006355">
    <property type="term" value="P:regulation of DNA-templated transcription"/>
    <property type="evidence" value="ECO:0007669"/>
    <property type="project" value="InterPro"/>
</dbReference>
<evidence type="ECO:0000256" key="3">
    <source>
        <dbReference type="ARBA" id="ARBA00022553"/>
    </source>
</evidence>
<evidence type="ECO:0000256" key="6">
    <source>
        <dbReference type="ARBA" id="ARBA00022777"/>
    </source>
</evidence>
<dbReference type="NCBIfam" id="TIGR00229">
    <property type="entry name" value="sensory_box"/>
    <property type="match status" value="1"/>
</dbReference>
<dbReference type="PROSITE" id="PS50109">
    <property type="entry name" value="HIS_KIN"/>
    <property type="match status" value="1"/>
</dbReference>
<evidence type="ECO:0000256" key="5">
    <source>
        <dbReference type="ARBA" id="ARBA00022741"/>
    </source>
</evidence>
<dbReference type="PRINTS" id="PR00344">
    <property type="entry name" value="BCTRLSENSOR"/>
</dbReference>
<dbReference type="RefSeq" id="WP_160918059.1">
    <property type="nucleotide sequence ID" value="NZ_WMEY01000001.1"/>
</dbReference>
<keyword evidence="6" id="KW-0418">Kinase</keyword>
<dbReference type="InterPro" id="IPR029016">
    <property type="entry name" value="GAF-like_dom_sf"/>
</dbReference>
<proteinExistence type="predicted"/>
<dbReference type="InterPro" id="IPR000014">
    <property type="entry name" value="PAS"/>
</dbReference>
<gene>
    <name evidence="11" type="ORF">GLW07_02300</name>
</gene>
<dbReference type="SUPFAM" id="SSF55874">
    <property type="entry name" value="ATPase domain of HSP90 chaperone/DNA topoisomerase II/histidine kinase"/>
    <property type="match status" value="1"/>
</dbReference>
<evidence type="ECO:0000256" key="2">
    <source>
        <dbReference type="ARBA" id="ARBA00012438"/>
    </source>
</evidence>
<dbReference type="Pfam" id="PF00989">
    <property type="entry name" value="PAS"/>
    <property type="match status" value="1"/>
</dbReference>
<dbReference type="Proteomes" id="UP000447833">
    <property type="component" value="Unassembled WGS sequence"/>
</dbReference>
<dbReference type="InterPro" id="IPR036890">
    <property type="entry name" value="HATPase_C_sf"/>
</dbReference>
<accession>A0A845ESP5</accession>
<dbReference type="CDD" id="cd00130">
    <property type="entry name" value="PAS"/>
    <property type="match status" value="1"/>
</dbReference>
<dbReference type="Pfam" id="PF00512">
    <property type="entry name" value="HisKA"/>
    <property type="match status" value="1"/>
</dbReference>
<evidence type="ECO:0000313" key="11">
    <source>
        <dbReference type="EMBL" id="MYL62180.1"/>
    </source>
</evidence>
<organism evidence="11 12">
    <name type="scientific">Guptibacillus hwajinpoensis</name>
    <dbReference type="NCBI Taxonomy" id="208199"/>
    <lineage>
        <taxon>Bacteria</taxon>
        <taxon>Bacillati</taxon>
        <taxon>Bacillota</taxon>
        <taxon>Bacilli</taxon>
        <taxon>Bacillales</taxon>
        <taxon>Guptibacillaceae</taxon>
        <taxon>Guptibacillus</taxon>
    </lineage>
</organism>
<dbReference type="SUPFAM" id="SSF47384">
    <property type="entry name" value="Homodimeric domain of signal transducing histidine kinase"/>
    <property type="match status" value="1"/>
</dbReference>
<evidence type="ECO:0000256" key="4">
    <source>
        <dbReference type="ARBA" id="ARBA00022679"/>
    </source>
</evidence>